<evidence type="ECO:0000256" key="2">
    <source>
        <dbReference type="PROSITE-ProRule" id="PRU00335"/>
    </source>
</evidence>
<dbReference type="STRING" id="1907941.BKE30_13135"/>
<dbReference type="PROSITE" id="PS01081">
    <property type="entry name" value="HTH_TETR_1"/>
    <property type="match status" value="1"/>
</dbReference>
<evidence type="ECO:0000259" key="3">
    <source>
        <dbReference type="PROSITE" id="PS50977"/>
    </source>
</evidence>
<sequence length="197" mass="22917">MRKQPQQKRARELVNRILKATENYIGLYGLEELTTPKISEHSGISVGSIYQYFSNKQEIIESLLEYKSHELGQDFKQFVLCQSFSDLRSMITASINFGFEQLQANNGYYLEILRHWHSLNGQKSIQILQAHFSELCMYILGKFYTGQSPERLELKVFIVVNSTIQTIMNYCSQGISKYSEQDIKQELTEMITGYLEK</sequence>
<evidence type="ECO:0000313" key="4">
    <source>
        <dbReference type="EMBL" id="ONG38135.1"/>
    </source>
</evidence>
<dbReference type="PANTHER" id="PTHR43479:SF11">
    <property type="entry name" value="ACREF_ENVCD OPERON REPRESSOR-RELATED"/>
    <property type="match status" value="1"/>
</dbReference>
<evidence type="ECO:0000313" key="5">
    <source>
        <dbReference type="Proteomes" id="UP000192132"/>
    </source>
</evidence>
<dbReference type="GO" id="GO:0003677">
    <property type="term" value="F:DNA binding"/>
    <property type="evidence" value="ECO:0007669"/>
    <property type="project" value="UniProtKB-UniRule"/>
</dbReference>
<dbReference type="InterPro" id="IPR009057">
    <property type="entry name" value="Homeodomain-like_sf"/>
</dbReference>
<accession>A0A1S8CR88</accession>
<dbReference type="RefSeq" id="WP_076879054.1">
    <property type="nucleotide sequence ID" value="NZ_MLCN01000037.1"/>
</dbReference>
<reference evidence="4 5" key="1">
    <citation type="submission" date="2016-10" db="EMBL/GenBank/DDBJ databases">
        <title>Draft Genome sequence of Alkanindiges sp. strain H1.</title>
        <authorList>
            <person name="Subhash Y."/>
            <person name="Lee S."/>
        </authorList>
    </citation>
    <scope>NUCLEOTIDE SEQUENCE [LARGE SCALE GENOMIC DNA]</scope>
    <source>
        <strain evidence="4 5">H1</strain>
    </source>
</reference>
<dbReference type="EMBL" id="MLCN01000037">
    <property type="protein sequence ID" value="ONG38135.1"/>
    <property type="molecule type" value="Genomic_DNA"/>
</dbReference>
<dbReference type="PRINTS" id="PR00455">
    <property type="entry name" value="HTHTETR"/>
</dbReference>
<dbReference type="AlphaFoldDB" id="A0A1S8CR88"/>
<dbReference type="SUPFAM" id="SSF46689">
    <property type="entry name" value="Homeodomain-like"/>
    <property type="match status" value="1"/>
</dbReference>
<keyword evidence="5" id="KW-1185">Reference proteome</keyword>
<evidence type="ECO:0000256" key="1">
    <source>
        <dbReference type="ARBA" id="ARBA00023125"/>
    </source>
</evidence>
<organism evidence="4 5">
    <name type="scientific">Alkanindiges hydrocarboniclasticus</name>
    <dbReference type="NCBI Taxonomy" id="1907941"/>
    <lineage>
        <taxon>Bacteria</taxon>
        <taxon>Pseudomonadati</taxon>
        <taxon>Pseudomonadota</taxon>
        <taxon>Gammaproteobacteria</taxon>
        <taxon>Moraxellales</taxon>
        <taxon>Moraxellaceae</taxon>
        <taxon>Alkanindiges</taxon>
    </lineage>
</organism>
<proteinExistence type="predicted"/>
<dbReference type="Pfam" id="PF00440">
    <property type="entry name" value="TetR_N"/>
    <property type="match status" value="1"/>
</dbReference>
<dbReference type="OrthoDB" id="9816320at2"/>
<dbReference type="InterPro" id="IPR050624">
    <property type="entry name" value="HTH-type_Tx_Regulator"/>
</dbReference>
<protein>
    <recommendedName>
        <fullName evidence="3">HTH tetR-type domain-containing protein</fullName>
    </recommendedName>
</protein>
<feature type="domain" description="HTH tetR-type" evidence="3">
    <location>
        <begin position="11"/>
        <end position="71"/>
    </location>
</feature>
<dbReference type="PROSITE" id="PS50977">
    <property type="entry name" value="HTH_TETR_2"/>
    <property type="match status" value="1"/>
</dbReference>
<keyword evidence="1 2" id="KW-0238">DNA-binding</keyword>
<gene>
    <name evidence="4" type="ORF">BKE30_13135</name>
</gene>
<feature type="DNA-binding region" description="H-T-H motif" evidence="2">
    <location>
        <begin position="34"/>
        <end position="53"/>
    </location>
</feature>
<dbReference type="Gene3D" id="1.10.357.10">
    <property type="entry name" value="Tetracycline Repressor, domain 2"/>
    <property type="match status" value="1"/>
</dbReference>
<comment type="caution">
    <text evidence="4">The sequence shown here is derived from an EMBL/GenBank/DDBJ whole genome shotgun (WGS) entry which is preliminary data.</text>
</comment>
<dbReference type="Proteomes" id="UP000192132">
    <property type="component" value="Unassembled WGS sequence"/>
</dbReference>
<dbReference type="PANTHER" id="PTHR43479">
    <property type="entry name" value="ACREF/ENVCD OPERON REPRESSOR-RELATED"/>
    <property type="match status" value="1"/>
</dbReference>
<dbReference type="InterPro" id="IPR001647">
    <property type="entry name" value="HTH_TetR"/>
</dbReference>
<dbReference type="InterPro" id="IPR023772">
    <property type="entry name" value="DNA-bd_HTH_TetR-type_CS"/>
</dbReference>
<name>A0A1S8CR88_9GAMM</name>